<dbReference type="AlphaFoldDB" id="A0A1L9TY32"/>
<name>A0A1L9TY32_9EURO</name>
<dbReference type="RefSeq" id="XP_040708094.1">
    <property type="nucleotide sequence ID" value="XM_040840482.1"/>
</dbReference>
<evidence type="ECO:0000256" key="5">
    <source>
        <dbReference type="ARBA" id="ARBA00023002"/>
    </source>
</evidence>
<accession>A0A1L9TY32</accession>
<evidence type="ECO:0000256" key="2">
    <source>
        <dbReference type="ARBA" id="ARBA00010139"/>
    </source>
</evidence>
<keyword evidence="6" id="KW-0812">Transmembrane</keyword>
<evidence type="ECO:0000313" key="8">
    <source>
        <dbReference type="Proteomes" id="UP000184356"/>
    </source>
</evidence>
<organism evidence="7 8">
    <name type="scientific">Aspergillus sydowii CBS 593.65</name>
    <dbReference type="NCBI Taxonomy" id="1036612"/>
    <lineage>
        <taxon>Eukaryota</taxon>
        <taxon>Fungi</taxon>
        <taxon>Dikarya</taxon>
        <taxon>Ascomycota</taxon>
        <taxon>Pezizomycotina</taxon>
        <taxon>Eurotiomycetes</taxon>
        <taxon>Eurotiomycetidae</taxon>
        <taxon>Eurotiales</taxon>
        <taxon>Aspergillaceae</taxon>
        <taxon>Aspergillus</taxon>
        <taxon>Aspergillus subgen. Nidulantes</taxon>
    </lineage>
</organism>
<feature type="transmembrane region" description="Helical" evidence="6">
    <location>
        <begin position="544"/>
        <end position="561"/>
    </location>
</feature>
<dbReference type="Pfam" id="PF00743">
    <property type="entry name" value="FMO-like"/>
    <property type="match status" value="1"/>
</dbReference>
<dbReference type="GO" id="GO:0050660">
    <property type="term" value="F:flavin adenine dinucleotide binding"/>
    <property type="evidence" value="ECO:0007669"/>
    <property type="project" value="InterPro"/>
</dbReference>
<dbReference type="InterPro" id="IPR051209">
    <property type="entry name" value="FAD-bind_Monooxygenase_sf"/>
</dbReference>
<dbReference type="InterPro" id="IPR020946">
    <property type="entry name" value="Flavin_mOase-like"/>
</dbReference>
<evidence type="ECO:0000256" key="4">
    <source>
        <dbReference type="ARBA" id="ARBA00022827"/>
    </source>
</evidence>
<proteinExistence type="inferred from homology"/>
<dbReference type="SUPFAM" id="SSF51905">
    <property type="entry name" value="FAD/NAD(P)-binding domain"/>
    <property type="match status" value="2"/>
</dbReference>
<keyword evidence="4" id="KW-0274">FAD</keyword>
<dbReference type="Proteomes" id="UP000184356">
    <property type="component" value="Unassembled WGS sequence"/>
</dbReference>
<keyword evidence="3" id="KW-0285">Flavoprotein</keyword>
<dbReference type="VEuPathDB" id="FungiDB:ASPSYDRAFT_127648"/>
<dbReference type="GeneID" id="63756555"/>
<protein>
    <submittedName>
        <fullName evidence="7">Uncharacterized protein</fullName>
    </submittedName>
</protein>
<keyword evidence="6" id="KW-0472">Membrane</keyword>
<keyword evidence="8" id="KW-1185">Reference proteome</keyword>
<sequence length="570" mass="64784">MAGKLRVDDCPGNKDYTNAAVVIVGAGISGMCMAIDLIKRNKCHNFVILEKSSGVGGTWHDNKYPGCCCDVTSILYSYSFEQSTKWSRQFPGQEELLSYLTQVAEKYGLYKHIRFNSEVKEARWDDNEMKWKVSVEVSGDKDHQFMRSYVMSTDFLTSAVGQLNFPREPEIPGLKDFRGKMMHSARWDWTYNFANKRIAIIGNGATSAQIVPEVAKVASHLTVYQRSPNWVIPRLDSAISPLQQAMLTYFPPLRIRNRSLTMDFREEFHGIIRDSQSDTAKLLRKICHQRLRDQLPNKPELWEKLTPNYALGCKRLILSDDYYPALNRENVDLETRRISRITETGIELEDEILQEHDLIILATGFRTVEFMCPIQIYGSKGRPLTDIWKDGASALQGVTVEDLPNFGMFYGPNTNLGHSSIILMIESQSRYLNALVGKVLQARKQGKTLNIKPDIKALQKYNRELQDALARSSFADPNCSSWYKTEEGKITNNWSGTVVDYQRRLSQVHWEDYIIEGTAKDAVKPRETTHVGRVREETYITNRSLALTVASVLVVVGGVLARGSSLLRAR</sequence>
<dbReference type="STRING" id="1036612.A0A1L9TY32"/>
<evidence type="ECO:0000256" key="6">
    <source>
        <dbReference type="SAM" id="Phobius"/>
    </source>
</evidence>
<evidence type="ECO:0000256" key="3">
    <source>
        <dbReference type="ARBA" id="ARBA00022630"/>
    </source>
</evidence>
<keyword evidence="6" id="KW-1133">Transmembrane helix</keyword>
<evidence type="ECO:0000313" key="7">
    <source>
        <dbReference type="EMBL" id="OJJ64288.1"/>
    </source>
</evidence>
<comment type="similarity">
    <text evidence="2">Belongs to the FAD-binding monooxygenase family.</text>
</comment>
<dbReference type="PANTHER" id="PTHR42877:SF4">
    <property type="entry name" value="FAD_NAD(P)-BINDING DOMAIN-CONTAINING PROTEIN-RELATED"/>
    <property type="match status" value="1"/>
</dbReference>
<reference evidence="8" key="1">
    <citation type="journal article" date="2017" name="Genome Biol.">
        <title>Comparative genomics reveals high biological diversity and specific adaptations in the industrially and medically important fungal genus Aspergillus.</title>
        <authorList>
            <person name="de Vries R.P."/>
            <person name="Riley R."/>
            <person name="Wiebenga A."/>
            <person name="Aguilar-Osorio G."/>
            <person name="Amillis S."/>
            <person name="Uchima C.A."/>
            <person name="Anderluh G."/>
            <person name="Asadollahi M."/>
            <person name="Askin M."/>
            <person name="Barry K."/>
            <person name="Battaglia E."/>
            <person name="Bayram O."/>
            <person name="Benocci T."/>
            <person name="Braus-Stromeyer S.A."/>
            <person name="Caldana C."/>
            <person name="Canovas D."/>
            <person name="Cerqueira G.C."/>
            <person name="Chen F."/>
            <person name="Chen W."/>
            <person name="Choi C."/>
            <person name="Clum A."/>
            <person name="Dos Santos R.A."/>
            <person name="Damasio A.R."/>
            <person name="Diallinas G."/>
            <person name="Emri T."/>
            <person name="Fekete E."/>
            <person name="Flipphi M."/>
            <person name="Freyberg S."/>
            <person name="Gallo A."/>
            <person name="Gournas C."/>
            <person name="Habgood R."/>
            <person name="Hainaut M."/>
            <person name="Harispe M.L."/>
            <person name="Henrissat B."/>
            <person name="Hilden K.S."/>
            <person name="Hope R."/>
            <person name="Hossain A."/>
            <person name="Karabika E."/>
            <person name="Karaffa L."/>
            <person name="Karanyi Z."/>
            <person name="Krasevec N."/>
            <person name="Kuo A."/>
            <person name="Kusch H."/>
            <person name="LaButti K."/>
            <person name="Lagendijk E.L."/>
            <person name="Lapidus A."/>
            <person name="Levasseur A."/>
            <person name="Lindquist E."/>
            <person name="Lipzen A."/>
            <person name="Logrieco A.F."/>
            <person name="MacCabe A."/>
            <person name="Maekelae M.R."/>
            <person name="Malavazi I."/>
            <person name="Melin P."/>
            <person name="Meyer V."/>
            <person name="Mielnichuk N."/>
            <person name="Miskei M."/>
            <person name="Molnar A.P."/>
            <person name="Mule G."/>
            <person name="Ngan C.Y."/>
            <person name="Orejas M."/>
            <person name="Orosz E."/>
            <person name="Ouedraogo J.P."/>
            <person name="Overkamp K.M."/>
            <person name="Park H.-S."/>
            <person name="Perrone G."/>
            <person name="Piumi F."/>
            <person name="Punt P.J."/>
            <person name="Ram A.F."/>
            <person name="Ramon A."/>
            <person name="Rauscher S."/>
            <person name="Record E."/>
            <person name="Riano-Pachon D.M."/>
            <person name="Robert V."/>
            <person name="Roehrig J."/>
            <person name="Ruller R."/>
            <person name="Salamov A."/>
            <person name="Salih N.S."/>
            <person name="Samson R.A."/>
            <person name="Sandor E."/>
            <person name="Sanguinetti M."/>
            <person name="Schuetze T."/>
            <person name="Sepcic K."/>
            <person name="Shelest E."/>
            <person name="Sherlock G."/>
            <person name="Sophianopoulou V."/>
            <person name="Squina F.M."/>
            <person name="Sun H."/>
            <person name="Susca A."/>
            <person name="Todd R.B."/>
            <person name="Tsang A."/>
            <person name="Unkles S.E."/>
            <person name="van de Wiele N."/>
            <person name="van Rossen-Uffink D."/>
            <person name="Oliveira J.V."/>
            <person name="Vesth T.C."/>
            <person name="Visser J."/>
            <person name="Yu J.-H."/>
            <person name="Zhou M."/>
            <person name="Andersen M.R."/>
            <person name="Archer D.B."/>
            <person name="Baker S.E."/>
            <person name="Benoit I."/>
            <person name="Brakhage A.A."/>
            <person name="Braus G.H."/>
            <person name="Fischer R."/>
            <person name="Frisvad J.C."/>
            <person name="Goldman G.H."/>
            <person name="Houbraken J."/>
            <person name="Oakley B."/>
            <person name="Pocsi I."/>
            <person name="Scazzocchio C."/>
            <person name="Seiboth B."/>
            <person name="vanKuyk P.A."/>
            <person name="Wortman J."/>
            <person name="Dyer P.S."/>
            <person name="Grigoriev I.V."/>
        </authorList>
    </citation>
    <scope>NUCLEOTIDE SEQUENCE [LARGE SCALE GENOMIC DNA]</scope>
    <source>
        <strain evidence="8">CBS 593.65</strain>
    </source>
</reference>
<keyword evidence="5" id="KW-0560">Oxidoreductase</keyword>
<dbReference type="GO" id="GO:0004499">
    <property type="term" value="F:N,N-dimethylaniline monooxygenase activity"/>
    <property type="evidence" value="ECO:0007669"/>
    <property type="project" value="InterPro"/>
</dbReference>
<dbReference type="GO" id="GO:0050661">
    <property type="term" value="F:NADP binding"/>
    <property type="evidence" value="ECO:0007669"/>
    <property type="project" value="InterPro"/>
</dbReference>
<dbReference type="InterPro" id="IPR036188">
    <property type="entry name" value="FAD/NAD-bd_sf"/>
</dbReference>
<dbReference type="EMBL" id="KV878582">
    <property type="protein sequence ID" value="OJJ64288.1"/>
    <property type="molecule type" value="Genomic_DNA"/>
</dbReference>
<gene>
    <name evidence="7" type="ORF">ASPSYDRAFT_127648</name>
</gene>
<dbReference type="OrthoDB" id="74360at2759"/>
<comment type="cofactor">
    <cofactor evidence="1">
        <name>FAD</name>
        <dbReference type="ChEBI" id="CHEBI:57692"/>
    </cofactor>
</comment>
<dbReference type="Gene3D" id="3.50.50.60">
    <property type="entry name" value="FAD/NAD(P)-binding domain"/>
    <property type="match status" value="2"/>
</dbReference>
<dbReference type="PANTHER" id="PTHR42877">
    <property type="entry name" value="L-ORNITHINE N(5)-MONOOXYGENASE-RELATED"/>
    <property type="match status" value="1"/>
</dbReference>
<evidence type="ECO:0000256" key="1">
    <source>
        <dbReference type="ARBA" id="ARBA00001974"/>
    </source>
</evidence>